<dbReference type="Proteomes" id="UP000635477">
    <property type="component" value="Unassembled WGS sequence"/>
</dbReference>
<keyword evidence="3" id="KW-1185">Reference proteome</keyword>
<evidence type="ECO:0000313" key="3">
    <source>
        <dbReference type="Proteomes" id="UP000635477"/>
    </source>
</evidence>
<reference evidence="2" key="2">
    <citation type="submission" date="2020-05" db="EMBL/GenBank/DDBJ databases">
        <authorList>
            <person name="Kim H.-S."/>
            <person name="Proctor R.H."/>
            <person name="Brown D.W."/>
        </authorList>
    </citation>
    <scope>NUCLEOTIDE SEQUENCE</scope>
    <source>
        <strain evidence="2">NRRL 22465</strain>
    </source>
</reference>
<dbReference type="OrthoDB" id="5095673at2759"/>
<comment type="caution">
    <text evidence="2">The sequence shown here is derived from an EMBL/GenBank/DDBJ whole genome shotgun (WGS) entry which is preliminary data.</text>
</comment>
<organism evidence="2 3">
    <name type="scientific">Fusarium zealandicum</name>
    <dbReference type="NCBI Taxonomy" id="1053134"/>
    <lineage>
        <taxon>Eukaryota</taxon>
        <taxon>Fungi</taxon>
        <taxon>Dikarya</taxon>
        <taxon>Ascomycota</taxon>
        <taxon>Pezizomycotina</taxon>
        <taxon>Sordariomycetes</taxon>
        <taxon>Hypocreomycetidae</taxon>
        <taxon>Hypocreales</taxon>
        <taxon>Nectriaceae</taxon>
        <taxon>Fusarium</taxon>
        <taxon>Fusarium staphyleae species complex</taxon>
    </lineage>
</organism>
<protein>
    <submittedName>
        <fullName evidence="2">Uncharacterized protein</fullName>
    </submittedName>
</protein>
<name>A0A8H4XDC8_9HYPO</name>
<dbReference type="EMBL" id="JABEYC010000990">
    <property type="protein sequence ID" value="KAF4971013.1"/>
    <property type="molecule type" value="Genomic_DNA"/>
</dbReference>
<sequence>MPSQTVTCTLCSNREAHTSPDDHIQPNGIDHSMLARFIYDTSSLQDRLIQGSDPAIPTIVNRRPSAADAERYTTASK</sequence>
<gene>
    <name evidence="2" type="ORF">FZEAL_9935</name>
</gene>
<evidence type="ECO:0000256" key="1">
    <source>
        <dbReference type="SAM" id="MobiDB-lite"/>
    </source>
</evidence>
<feature type="region of interest" description="Disordered" evidence="1">
    <location>
        <begin position="55"/>
        <end position="77"/>
    </location>
</feature>
<accession>A0A8H4XDC8</accession>
<proteinExistence type="predicted"/>
<reference evidence="2" key="1">
    <citation type="journal article" date="2020" name="BMC Genomics">
        <title>Correction to: Identification and distribution of gene clusters required for synthesis of sphingolipid metabolism inhibitors in diverse species of the filamentous fungus Fusarium.</title>
        <authorList>
            <person name="Kim H.S."/>
            <person name="Lohmar J.M."/>
            <person name="Busman M."/>
            <person name="Brown D.W."/>
            <person name="Naumann T.A."/>
            <person name="Divon H.H."/>
            <person name="Lysoe E."/>
            <person name="Uhlig S."/>
            <person name="Proctor R.H."/>
        </authorList>
    </citation>
    <scope>NUCLEOTIDE SEQUENCE</scope>
    <source>
        <strain evidence="2">NRRL 22465</strain>
    </source>
</reference>
<evidence type="ECO:0000313" key="2">
    <source>
        <dbReference type="EMBL" id="KAF4971013.1"/>
    </source>
</evidence>
<dbReference type="AlphaFoldDB" id="A0A8H4XDC8"/>